<protein>
    <recommendedName>
        <fullName evidence="3">Cysteine-rich CWC family protein</fullName>
    </recommendedName>
</protein>
<keyword evidence="2" id="KW-1185">Reference proteome</keyword>
<evidence type="ECO:0000313" key="2">
    <source>
        <dbReference type="Proteomes" id="UP001268089"/>
    </source>
</evidence>
<accession>A0ABU1ZL23</accession>
<comment type="caution">
    <text evidence="1">The sequence shown here is derived from an EMBL/GenBank/DDBJ whole genome shotgun (WGS) entry which is preliminary data.</text>
</comment>
<dbReference type="RefSeq" id="WP_310341032.1">
    <property type="nucleotide sequence ID" value="NZ_JAVDXO010000002.1"/>
</dbReference>
<dbReference type="Pfam" id="PF14375">
    <property type="entry name" value="Cys_rich_CWC"/>
    <property type="match status" value="1"/>
</dbReference>
<dbReference type="InterPro" id="IPR032720">
    <property type="entry name" value="Cys_rich_CWC"/>
</dbReference>
<proteinExistence type="predicted"/>
<gene>
    <name evidence="1" type="ORF">J2X15_001524</name>
</gene>
<dbReference type="EMBL" id="JAVDXO010000002">
    <property type="protein sequence ID" value="MDR7306246.1"/>
    <property type="molecule type" value="Genomic_DNA"/>
</dbReference>
<evidence type="ECO:0000313" key="1">
    <source>
        <dbReference type="EMBL" id="MDR7306246.1"/>
    </source>
</evidence>
<sequence length="81" mass="8339">MSTPRPTNPEVCPLCGQGNLCAMEVERVTGQKQPPCWCTQASFSAELLARVPAADRGQACICAACAALQPPTIPTGATPPG</sequence>
<organism evidence="1 2">
    <name type="scientific">Rhodoferax saidenbachensis</name>
    <dbReference type="NCBI Taxonomy" id="1484693"/>
    <lineage>
        <taxon>Bacteria</taxon>
        <taxon>Pseudomonadati</taxon>
        <taxon>Pseudomonadota</taxon>
        <taxon>Betaproteobacteria</taxon>
        <taxon>Burkholderiales</taxon>
        <taxon>Comamonadaceae</taxon>
        <taxon>Rhodoferax</taxon>
    </lineage>
</organism>
<evidence type="ECO:0008006" key="3">
    <source>
        <dbReference type="Google" id="ProtNLM"/>
    </source>
</evidence>
<reference evidence="1 2" key="1">
    <citation type="submission" date="2023-07" db="EMBL/GenBank/DDBJ databases">
        <title>Sorghum-associated microbial communities from plants grown in Nebraska, USA.</title>
        <authorList>
            <person name="Schachtman D."/>
        </authorList>
    </citation>
    <scope>NUCLEOTIDE SEQUENCE [LARGE SCALE GENOMIC DNA]</scope>
    <source>
        <strain evidence="1 2">BE308</strain>
    </source>
</reference>
<dbReference type="Proteomes" id="UP001268089">
    <property type="component" value="Unassembled WGS sequence"/>
</dbReference>
<name>A0ABU1ZL23_9BURK</name>